<accession>A0A0A1UIA5</accession>
<organism evidence="1 2">
    <name type="scientific">Rhizoctonia solani AG-3 Rhs1AP</name>
    <dbReference type="NCBI Taxonomy" id="1086054"/>
    <lineage>
        <taxon>Eukaryota</taxon>
        <taxon>Fungi</taxon>
        <taxon>Dikarya</taxon>
        <taxon>Basidiomycota</taxon>
        <taxon>Agaricomycotina</taxon>
        <taxon>Agaricomycetes</taxon>
        <taxon>Cantharellales</taxon>
        <taxon>Ceratobasidiaceae</taxon>
        <taxon>Rhizoctonia</taxon>
    </lineage>
</organism>
<reference evidence="2" key="1">
    <citation type="journal article" date="2014" name="Genome Announc.">
        <title>Draft genome sequence of the plant-pathogenic soil fungus Rhizoctonia solani anastomosis group 3 strain Rhs1AP.</title>
        <authorList>
            <person name="Cubeta M.A."/>
            <person name="Thomas E."/>
            <person name="Dean R.A."/>
            <person name="Jabaji S."/>
            <person name="Neate S.M."/>
            <person name="Tavantzis S."/>
            <person name="Toda T."/>
            <person name="Vilgalys R."/>
            <person name="Bharathan N."/>
            <person name="Fedorova-Abrams N."/>
            <person name="Pakala S.B."/>
            <person name="Pakala S.M."/>
            <person name="Zafar N."/>
            <person name="Joardar V."/>
            <person name="Losada L."/>
            <person name="Nierman W.C."/>
        </authorList>
    </citation>
    <scope>NUCLEOTIDE SEQUENCE [LARGE SCALE GENOMIC DNA]</scope>
    <source>
        <strain evidence="2">AG-3</strain>
    </source>
</reference>
<sequence>MFVSSPQPLRLPQPTPAPRLKKSKFAEAVHDIWHSVFNWTLLMLIITPRPDVRRINKLRQRPSAANSKPGLLSHLSRLFSTTRRVFLSMVKGHPLRYDLYLLSGPRLSLPSFRAMSHIQPESILPVNHPPPPL</sequence>
<proteinExistence type="predicted"/>
<gene>
    <name evidence="1" type="ORF">RSOL_260850</name>
</gene>
<evidence type="ECO:0000313" key="1">
    <source>
        <dbReference type="EMBL" id="EUC58510.1"/>
    </source>
</evidence>
<evidence type="ECO:0000313" key="2">
    <source>
        <dbReference type="Proteomes" id="UP000030108"/>
    </source>
</evidence>
<dbReference type="AlphaFoldDB" id="A0A0A1UIA5"/>
<dbReference type="EMBL" id="JATN01000321">
    <property type="protein sequence ID" value="EUC58510.1"/>
    <property type="molecule type" value="Genomic_DNA"/>
</dbReference>
<comment type="caution">
    <text evidence="1">The sequence shown here is derived from an EMBL/GenBank/DDBJ whole genome shotgun (WGS) entry which is preliminary data.</text>
</comment>
<protein>
    <submittedName>
        <fullName evidence="1">Uncharacterized protein</fullName>
    </submittedName>
</protein>
<name>A0A0A1UIA5_9AGAM</name>
<dbReference type="Proteomes" id="UP000030108">
    <property type="component" value="Unassembled WGS sequence"/>
</dbReference>